<evidence type="ECO:0000256" key="1">
    <source>
        <dbReference type="SAM" id="Phobius"/>
    </source>
</evidence>
<organism evidence="2 3">
    <name type="scientific">Chryseobacterium aquaeductus</name>
    <dbReference type="NCBI Taxonomy" id="2675056"/>
    <lineage>
        <taxon>Bacteria</taxon>
        <taxon>Pseudomonadati</taxon>
        <taxon>Bacteroidota</taxon>
        <taxon>Flavobacteriia</taxon>
        <taxon>Flavobacteriales</taxon>
        <taxon>Weeksellaceae</taxon>
        <taxon>Chryseobacterium group</taxon>
        <taxon>Chryseobacterium</taxon>
    </lineage>
</organism>
<keyword evidence="1" id="KW-0472">Membrane</keyword>
<dbReference type="EMBL" id="CAJIMS010000001">
    <property type="protein sequence ID" value="CAD7798939.1"/>
    <property type="molecule type" value="Genomic_DNA"/>
</dbReference>
<comment type="caution">
    <text evidence="2">The sequence shown here is derived from an EMBL/GenBank/DDBJ whole genome shotgun (WGS) entry which is preliminary data.</text>
</comment>
<accession>A0A9N8MKV9</accession>
<dbReference type="Proteomes" id="UP000662618">
    <property type="component" value="Unassembled WGS sequence"/>
</dbReference>
<feature type="transmembrane region" description="Helical" evidence="1">
    <location>
        <begin position="50"/>
        <end position="68"/>
    </location>
</feature>
<gene>
    <name evidence="2" type="ORF">CHRY9390_00410</name>
</gene>
<evidence type="ECO:0000313" key="2">
    <source>
        <dbReference type="EMBL" id="CAD7798939.1"/>
    </source>
</evidence>
<sequence>MLKSSIIFLLIFCGILVIIYQIATYFLDSFQYTLSHDGENPEDYFSTRCVYVGLGFGLIVLAFSLKYFRKQT</sequence>
<evidence type="ECO:0000313" key="3">
    <source>
        <dbReference type="Proteomes" id="UP000662618"/>
    </source>
</evidence>
<feature type="transmembrane region" description="Helical" evidence="1">
    <location>
        <begin position="7"/>
        <end position="27"/>
    </location>
</feature>
<protein>
    <submittedName>
        <fullName evidence="2">Uncharacterized protein</fullName>
    </submittedName>
</protein>
<dbReference type="AlphaFoldDB" id="A0A9N8MKV9"/>
<keyword evidence="1" id="KW-0812">Transmembrane</keyword>
<keyword evidence="1" id="KW-1133">Transmembrane helix</keyword>
<name>A0A9N8MKV9_9FLAO</name>
<reference evidence="2" key="1">
    <citation type="submission" date="2020-12" db="EMBL/GenBank/DDBJ databases">
        <authorList>
            <person name="Rodrigo-Torres L."/>
            <person name="Arahal R. D."/>
            <person name="Lucena T."/>
        </authorList>
    </citation>
    <scope>NUCLEOTIDE SEQUENCE</scope>
    <source>
        <strain evidence="2">CECT 9390</strain>
    </source>
</reference>
<keyword evidence="3" id="KW-1185">Reference proteome</keyword>
<proteinExistence type="predicted"/>